<keyword evidence="3 9" id="KW-0812">Transmembrane</keyword>
<evidence type="ECO:0000256" key="3">
    <source>
        <dbReference type="ARBA" id="ARBA00022692"/>
    </source>
</evidence>
<dbReference type="VEuPathDB" id="CryptoDB:GY17_00002584"/>
<reference evidence="12 13" key="1">
    <citation type="submission" date="2014-11" db="EMBL/GenBank/DDBJ databases">
        <title>Comparative genomic analysis of Cryptosporidium hominis reveals occurrence of genetic recombination in virulent subtypes.</title>
        <authorList>
            <person name="Guo Y."/>
            <person name="Tang K."/>
            <person name="Frace M."/>
            <person name="Li N."/>
            <person name="Roellig D.M."/>
            <person name="Sammons S."/>
            <person name="Knipe K."/>
            <person name="Rowe L."/>
            <person name="Feng Y."/>
            <person name="Xiao L."/>
        </authorList>
    </citation>
    <scope>NUCLEOTIDE SEQUENCE [LARGE SCALE GENOMIC DNA]</scope>
    <source>
        <strain evidence="12">30976</strain>
    </source>
</reference>
<keyword evidence="9" id="KW-0496">Mitochondrion</keyword>
<dbReference type="Proteomes" id="UP001429100">
    <property type="component" value="Unassembled WGS sequence"/>
</dbReference>
<dbReference type="Proteomes" id="UP000199752">
    <property type="component" value="Chromosome 3"/>
</dbReference>
<comment type="subcellular location">
    <subcellularLocation>
        <location evidence="1">Membrane</location>
        <topology evidence="1">Multi-pass membrane protein</topology>
    </subcellularLocation>
    <subcellularLocation>
        <location evidence="9">Mitochondrion inner membrane</location>
        <topology evidence="9">Multi-pass membrane protein</topology>
    </subcellularLocation>
</comment>
<comment type="similarity">
    <text evidence="9">Belongs to the CorA metal ion transporter (MIT) (TC 1.A.35) family.</text>
</comment>
<keyword evidence="10" id="KW-0175">Coiled coil</keyword>
<keyword evidence="5" id="KW-0809">Transit peptide</keyword>
<dbReference type="Pfam" id="PF22099">
    <property type="entry name" value="MRS2-like"/>
    <property type="match status" value="1"/>
</dbReference>
<evidence type="ECO:0000256" key="8">
    <source>
        <dbReference type="ARBA" id="ARBA00023136"/>
    </source>
</evidence>
<protein>
    <recommendedName>
        <fullName evidence="9">Magnesium transporter</fullName>
    </recommendedName>
</protein>
<evidence type="ECO:0000256" key="1">
    <source>
        <dbReference type="ARBA" id="ARBA00004141"/>
    </source>
</evidence>
<dbReference type="CDD" id="cd12823">
    <property type="entry name" value="Mrs2_Mfm1p-like"/>
    <property type="match status" value="1"/>
</dbReference>
<feature type="coiled-coil region" evidence="10">
    <location>
        <begin position="500"/>
        <end position="527"/>
    </location>
</feature>
<dbReference type="AlphaFoldDB" id="A0A0S4TFN5"/>
<accession>A0A0S4TFN5</accession>
<keyword evidence="6 9" id="KW-1133">Transmembrane helix</keyword>
<evidence type="ECO:0000256" key="10">
    <source>
        <dbReference type="SAM" id="Coils"/>
    </source>
</evidence>
<dbReference type="PANTHER" id="PTHR13890">
    <property type="entry name" value="RNA SPLICING PROTEIN MRS2, MITOCHONDRIAL"/>
    <property type="match status" value="1"/>
</dbReference>
<evidence type="ECO:0000256" key="6">
    <source>
        <dbReference type="ARBA" id="ARBA00022989"/>
    </source>
</evidence>
<evidence type="ECO:0000256" key="9">
    <source>
        <dbReference type="RuleBase" id="RU366042"/>
    </source>
</evidence>
<evidence type="ECO:0000313" key="12">
    <source>
        <dbReference type="EMBL" id="PPS93734.1"/>
    </source>
</evidence>
<organism evidence="11">
    <name type="scientific">Cryptosporidium hominis</name>
    <dbReference type="NCBI Taxonomy" id="237895"/>
    <lineage>
        <taxon>Eukaryota</taxon>
        <taxon>Sar</taxon>
        <taxon>Alveolata</taxon>
        <taxon>Apicomplexa</taxon>
        <taxon>Conoidasida</taxon>
        <taxon>Coccidia</taxon>
        <taxon>Eucoccidiorida</taxon>
        <taxon>Eimeriorina</taxon>
        <taxon>Cryptosporidiidae</taxon>
        <taxon>Cryptosporidium</taxon>
    </lineage>
</organism>
<gene>
    <name evidence="11" type="ORF">CHUDEA3_3560</name>
    <name evidence="12" type="ORF">GY17_00002584</name>
</gene>
<proteinExistence type="inferred from homology"/>
<keyword evidence="7 9" id="KW-0406">Ion transport</keyword>
<feature type="transmembrane region" description="Helical" evidence="9">
    <location>
        <begin position="577"/>
        <end position="600"/>
    </location>
</feature>
<evidence type="ECO:0000313" key="13">
    <source>
        <dbReference type="Proteomes" id="UP001429100"/>
    </source>
</evidence>
<keyword evidence="13" id="KW-1185">Reference proteome</keyword>
<dbReference type="Gene3D" id="2.40.128.330">
    <property type="match status" value="1"/>
</dbReference>
<evidence type="ECO:0000256" key="5">
    <source>
        <dbReference type="ARBA" id="ARBA00022946"/>
    </source>
</evidence>
<dbReference type="PANTHER" id="PTHR13890:SF0">
    <property type="entry name" value="MAGNESIUM TRANSPORTER MRS2 HOMOLOG, MITOCHONDRIAL"/>
    <property type="match status" value="1"/>
</dbReference>
<dbReference type="VEuPathDB" id="CryptoDB:CHUDEA3_3560"/>
<sequence>MSYNSSEYLYGDQEYIQISPGYSSKNYEEDEYIPEDNEVDIDMEGEEYGRILNSRIPNRRKKKKEYEIVNMELEMKKELQGSNQHFKEKENHSKDLSSRYFGSSSKIHTIGSSYLEGSGNRRIQHWVEKYSQKQRKIPVVCIKDGKISQKYMQTAELLRKVHMHNERQILEERASGALTLRDLRQVVGLHGFERPSIEIRRNCILVNMPGVRCLILHDKVYYLPVSPIVFSPGRDESEIFEIETETEPQLLIHGINKKIDISNSKLIGFHSKSKTKTQRYIKDSNPRDLSIIEKLIFITRKINVEEAIISEELKQNTLNSELRSNIEAKAPIKDLYNITVSAPEYLKPETKTKPESLHKSNHCSPVKLNLLEIPPSGTTKQNEYQHKASLELNALEICLIEVCKQLWDSYYIIDDTAQDFLIHIENNPTSTQKVYEINDLRKRLDSLRDRIKGVYEAIKEILDDDDLLIRIEISKFWNNPENWDNKAILESTFFDSEILLECYEQEVEGLIRTVNRLNAQLDDAIEVMQIHLATIRNNFLKGEISLDIVGVCVGFVSAIASIFGMNIQSGLEKNVDIFWFMAYTMITLCVFAGIVVILMFRRLQL</sequence>
<evidence type="ECO:0000256" key="4">
    <source>
        <dbReference type="ARBA" id="ARBA00022842"/>
    </source>
</evidence>
<reference evidence="11" key="2">
    <citation type="submission" date="2015-08" db="EMBL/GenBank/DDBJ databases">
        <authorList>
            <person name="Babu N.S."/>
            <person name="Beckwith C.J."/>
            <person name="Beseler K.G."/>
            <person name="Brison A."/>
            <person name="Carone J.V."/>
            <person name="Caskin T.P."/>
            <person name="Diamond M."/>
            <person name="Durham M.E."/>
            <person name="Foxe J.M."/>
            <person name="Go M."/>
            <person name="Henderson B.A."/>
            <person name="Jones I.B."/>
            <person name="McGettigan J.A."/>
            <person name="Micheletti S.J."/>
            <person name="Nasrallah M.E."/>
            <person name="Ortiz D."/>
            <person name="Piller C.R."/>
            <person name="Privatt S.R."/>
            <person name="Schneider S.L."/>
            <person name="Sharp S."/>
            <person name="Smith T.C."/>
            <person name="Stanton J.D."/>
            <person name="Ullery H.E."/>
            <person name="Wilson R.J."/>
            <person name="Serrano M.G."/>
            <person name="Buck G."/>
            <person name="Lee V."/>
            <person name="Wang Y."/>
            <person name="Carvalho R."/>
            <person name="Voegtly L."/>
            <person name="Shi R."/>
            <person name="Duckworth R."/>
            <person name="Johnson A."/>
            <person name="Loviza R."/>
            <person name="Walstead R."/>
            <person name="Shah Z."/>
            <person name="Kiflezghi M."/>
            <person name="Wade K."/>
            <person name="Ball S.L."/>
            <person name="Bradley K.W."/>
            <person name="Asai D.J."/>
            <person name="Bowman C.A."/>
            <person name="Russell D.A."/>
            <person name="Pope W.H."/>
            <person name="Jacobs-Sera D."/>
            <person name="Hendrix R.W."/>
            <person name="Hatfull G.F."/>
        </authorList>
    </citation>
    <scope>NUCLEOTIDE SEQUENCE [LARGE SCALE GENOMIC DNA]</scope>
</reference>
<dbReference type="Gene3D" id="1.20.58.340">
    <property type="entry name" value="Magnesium transport protein CorA, transmembrane region"/>
    <property type="match status" value="1"/>
</dbReference>
<dbReference type="VEuPathDB" id="CryptoDB:Chro.20166"/>
<dbReference type="OrthoDB" id="10251508at2759"/>
<name>A0A0S4TFN5_CRYHO</name>
<evidence type="ECO:0000313" key="11">
    <source>
        <dbReference type="EMBL" id="CUV05297.1"/>
    </source>
</evidence>
<dbReference type="EMBL" id="LN877949">
    <property type="protein sequence ID" value="CUV05297.1"/>
    <property type="molecule type" value="Genomic_DNA"/>
</dbReference>
<keyword evidence="8 9" id="KW-0472">Membrane</keyword>
<evidence type="ECO:0000256" key="7">
    <source>
        <dbReference type="ARBA" id="ARBA00023065"/>
    </source>
</evidence>
<dbReference type="InterPro" id="IPR039204">
    <property type="entry name" value="MRS2-like"/>
</dbReference>
<reference evidence="12 13" key="3">
    <citation type="submission" date="2017-10" db="EMBL/GenBank/DDBJ databases">
        <title>Consistent, comparative and evidence-based genome annotation and re-annotation for the closely-related species, Cryptosporidium parvum, C. hominis and C. tyzzeri.</title>
        <authorList>
            <person name="Baptista R.P."/>
            <person name="Li Y."/>
            <person name="Sateriale A."/>
            <person name="Striepen B."/>
            <person name="Kissinger J.C."/>
        </authorList>
    </citation>
    <scope>NUCLEOTIDE SEQUENCE [LARGE SCALE GENOMIC DNA]</scope>
    <source>
        <strain evidence="12">30976</strain>
    </source>
</reference>
<dbReference type="GO" id="GO:0015095">
    <property type="term" value="F:magnesium ion transmembrane transporter activity"/>
    <property type="evidence" value="ECO:0007669"/>
    <property type="project" value="TreeGrafter"/>
</dbReference>
<keyword evidence="2 9" id="KW-0813">Transport</keyword>
<keyword evidence="9" id="KW-0999">Mitochondrion inner membrane</keyword>
<feature type="transmembrane region" description="Helical" evidence="9">
    <location>
        <begin position="544"/>
        <end position="565"/>
    </location>
</feature>
<dbReference type="VEuPathDB" id="CryptoDB:ChTU502y2012_313g0030"/>
<dbReference type="VEuPathDB" id="CryptoDB:Chro.30401"/>
<dbReference type="EMBL" id="JTAI01000031">
    <property type="protein sequence ID" value="PPS93734.1"/>
    <property type="molecule type" value="Genomic_DNA"/>
</dbReference>
<dbReference type="GO" id="GO:0005743">
    <property type="term" value="C:mitochondrial inner membrane"/>
    <property type="evidence" value="ECO:0007669"/>
    <property type="project" value="UniProtKB-SubCell"/>
</dbReference>
<evidence type="ECO:0000256" key="2">
    <source>
        <dbReference type="ARBA" id="ARBA00022448"/>
    </source>
</evidence>
<keyword evidence="4 9" id="KW-0460">Magnesium</keyword>